<dbReference type="Gene3D" id="3.30.110.170">
    <property type="entry name" value="Protein of unknown function (DUF541), domain 1"/>
    <property type="match status" value="1"/>
</dbReference>
<keyword evidence="1" id="KW-1133">Transmembrane helix</keyword>
<dbReference type="PIRSF" id="PIRSF029033">
    <property type="entry name" value="UCP029033"/>
    <property type="match status" value="1"/>
</dbReference>
<dbReference type="RefSeq" id="WP_025605889.1">
    <property type="nucleotide sequence ID" value="NZ_CP021235.1"/>
</dbReference>
<reference evidence="3" key="1">
    <citation type="submission" date="2017-05" db="EMBL/GenBank/DDBJ databases">
        <authorList>
            <person name="Ray J."/>
            <person name="Price M."/>
            <person name="Deutschbauer A."/>
        </authorList>
    </citation>
    <scope>NUCLEOTIDE SEQUENCE [LARGE SCALE GENOMIC DNA]</scope>
    <source>
        <strain evidence="3">DSM 19842</strain>
    </source>
</reference>
<dbReference type="EMBL" id="CP021235">
    <property type="protein sequence ID" value="ARS35245.1"/>
    <property type="molecule type" value="Genomic_DNA"/>
</dbReference>
<accession>A0A1X9YQU4</accession>
<dbReference type="AlphaFoldDB" id="A0A1X9YQU4"/>
<keyword evidence="1" id="KW-0812">Transmembrane</keyword>
<dbReference type="Proteomes" id="UP000266292">
    <property type="component" value="Chromosome"/>
</dbReference>
<dbReference type="InterPro" id="IPR016907">
    <property type="entry name" value="UCP029033"/>
</dbReference>
<gene>
    <name evidence="2" type="ORF">CA264_07210</name>
</gene>
<dbReference type="InterPro" id="IPR007497">
    <property type="entry name" value="SIMPL/DUF541"/>
</dbReference>
<dbReference type="OrthoDB" id="9785289at2"/>
<protein>
    <submittedName>
        <fullName evidence="2">SIMPL domain-containing protein</fullName>
    </submittedName>
</protein>
<organism evidence="2 3">
    <name type="scientific">Pontibacter actiniarum</name>
    <dbReference type="NCBI Taxonomy" id="323450"/>
    <lineage>
        <taxon>Bacteria</taxon>
        <taxon>Pseudomonadati</taxon>
        <taxon>Bacteroidota</taxon>
        <taxon>Cytophagia</taxon>
        <taxon>Cytophagales</taxon>
        <taxon>Hymenobacteraceae</taxon>
        <taxon>Pontibacter</taxon>
    </lineage>
</organism>
<dbReference type="PANTHER" id="PTHR34387">
    <property type="entry name" value="SLR1258 PROTEIN"/>
    <property type="match status" value="1"/>
</dbReference>
<dbReference type="Gene3D" id="3.30.70.2970">
    <property type="entry name" value="Protein of unknown function (DUF541), domain 2"/>
    <property type="match status" value="1"/>
</dbReference>
<keyword evidence="3" id="KW-1185">Reference proteome</keyword>
<evidence type="ECO:0000256" key="1">
    <source>
        <dbReference type="SAM" id="Phobius"/>
    </source>
</evidence>
<proteinExistence type="predicted"/>
<dbReference type="KEGG" id="pact:CA264_07210"/>
<evidence type="ECO:0000313" key="3">
    <source>
        <dbReference type="Proteomes" id="UP000266292"/>
    </source>
</evidence>
<feature type="transmembrane region" description="Helical" evidence="1">
    <location>
        <begin position="6"/>
        <end position="28"/>
    </location>
</feature>
<evidence type="ECO:0000313" key="2">
    <source>
        <dbReference type="EMBL" id="ARS35245.1"/>
    </source>
</evidence>
<name>A0A1X9YQU4_9BACT</name>
<dbReference type="STRING" id="709015.GCA_000472485_01446"/>
<dbReference type="InterPro" id="IPR052022">
    <property type="entry name" value="26kDa_periplasmic_antigen"/>
</dbReference>
<keyword evidence="1" id="KW-0472">Membrane</keyword>
<dbReference type="PANTHER" id="PTHR34387:SF2">
    <property type="entry name" value="SLR1258 PROTEIN"/>
    <property type="match status" value="1"/>
</dbReference>
<dbReference type="GO" id="GO:0006974">
    <property type="term" value="P:DNA damage response"/>
    <property type="evidence" value="ECO:0007669"/>
    <property type="project" value="TreeGrafter"/>
</dbReference>
<sequence length="242" mass="26771">MNRNNLVLPSLVLGVSFILCALLLTLFLRARDQANQTINVTGSAKRDIRSDLGVLRSNIQATAPTAEAAYQRLLQQRPTVLQYLREKGFKEADIEMNPINLNPVYEVTENGYNSNRIIEYNANQMVEVKAMDVQRIKAVSLDMISLVNEGISISVMPPEYYYTKLADLKIEIQADAAKDALDRAEKIAEATGSELGAITTARMGVIQITPVNSNMISDYGINDVTSIEKEITAVVNASFRLD</sequence>
<dbReference type="Pfam" id="PF04402">
    <property type="entry name" value="SIMPL"/>
    <property type="match status" value="1"/>
</dbReference>